<comment type="caution">
    <text evidence="2">The sequence shown here is derived from an EMBL/GenBank/DDBJ whole genome shotgun (WGS) entry which is preliminary data.</text>
</comment>
<dbReference type="EMBL" id="LQIR01000045">
    <property type="protein sequence ID" value="KUI10727.1"/>
    <property type="molecule type" value="Genomic_DNA"/>
</dbReference>
<sequence>MRWLSHVRSVLSTEIHAVRNRKLDLNPADLTRFTVPLVFGLAGAVAFGAVPLIVIRSSVSTDDVLVPLLGSLALTAVGTAVMTWLIAIVVSGLVLVIVYRTAPATASRLVIRTVVDSFDRVSDTAARLATLALVAGLVALAIGLPTRPDDELAHPVVNDLLTAQIGVLLAALGIAYLAETVRCAAELVDRQSLLLAWPWSLGISCVSWIIATSVGPFQTSRMLAVLLNEWLPATVNGTPRTEVIADLLPAGANWWAAFALLPVIAVVWALGAHRHDGFATMRELVEGDSAGPREA</sequence>
<feature type="transmembrane region" description="Helical" evidence="1">
    <location>
        <begin position="254"/>
        <end position="272"/>
    </location>
</feature>
<dbReference type="GeneID" id="27917431"/>
<evidence type="ECO:0000313" key="2">
    <source>
        <dbReference type="EMBL" id="KUI10727.1"/>
    </source>
</evidence>
<keyword evidence="1" id="KW-0472">Membrane</keyword>
<reference evidence="2 3" key="1">
    <citation type="submission" date="2016-01" db="EMBL/GenBank/DDBJ databases">
        <authorList>
            <consortium name="TB Trials Study Group"/>
            <person name="Sutton G."/>
            <person name="Brinkac L."/>
            <person name="Sanka R."/>
            <person name="Adams M."/>
            <person name="Lau E.L."/>
            <person name="Macaden R."/>
            <person name="Grewal H.M.S."/>
        </authorList>
    </citation>
    <scope>NUCLEOTIDE SEQUENCE [LARGE SCALE GENOMIC DNA]</scope>
    <source>
        <strain evidence="2 3">IS-1744</strain>
    </source>
</reference>
<keyword evidence="3" id="KW-1185">Reference proteome</keyword>
<keyword evidence="1" id="KW-1133">Transmembrane helix</keyword>
<evidence type="ECO:0000313" key="3">
    <source>
        <dbReference type="Proteomes" id="UP000053707"/>
    </source>
</evidence>
<dbReference type="AlphaFoldDB" id="A0A101A1C8"/>
<feature type="transmembrane region" description="Helical" evidence="1">
    <location>
        <begin position="74"/>
        <end position="99"/>
    </location>
</feature>
<organism evidence="2 3">
    <name type="scientific">Mycobacterium lehmannii</name>
    <dbReference type="NCBI Taxonomy" id="2048550"/>
    <lineage>
        <taxon>Bacteria</taxon>
        <taxon>Bacillati</taxon>
        <taxon>Actinomycetota</taxon>
        <taxon>Actinomycetes</taxon>
        <taxon>Mycobacteriales</taxon>
        <taxon>Mycobacteriaceae</taxon>
        <taxon>Mycobacterium</taxon>
    </lineage>
</organism>
<name>A0A101A1C8_9MYCO</name>
<dbReference type="Proteomes" id="UP000053707">
    <property type="component" value="Unassembled WGS sequence"/>
</dbReference>
<proteinExistence type="predicted"/>
<keyword evidence="1" id="KW-0812">Transmembrane</keyword>
<feature type="transmembrane region" description="Helical" evidence="1">
    <location>
        <begin position="30"/>
        <end position="54"/>
    </location>
</feature>
<gene>
    <name evidence="2" type="ORF">AU192_22125</name>
</gene>
<dbReference type="RefSeq" id="WP_064399232.1">
    <property type="nucleotide sequence ID" value="NZ_LQIR01000045.1"/>
</dbReference>
<protein>
    <submittedName>
        <fullName evidence="2">Uncharacterized protein</fullName>
    </submittedName>
</protein>
<feature type="transmembrane region" description="Helical" evidence="1">
    <location>
        <begin position="193"/>
        <end position="211"/>
    </location>
</feature>
<feature type="transmembrane region" description="Helical" evidence="1">
    <location>
        <begin position="161"/>
        <end position="181"/>
    </location>
</feature>
<evidence type="ECO:0000256" key="1">
    <source>
        <dbReference type="SAM" id="Phobius"/>
    </source>
</evidence>
<accession>A0A101A1C8</accession>
<feature type="transmembrane region" description="Helical" evidence="1">
    <location>
        <begin position="128"/>
        <end position="146"/>
    </location>
</feature>